<reference evidence="1 2" key="1">
    <citation type="submission" date="2015-07" db="EMBL/GenBank/DDBJ databases">
        <authorList>
            <person name="Ju K.-S."/>
            <person name="Doroghazi J.R."/>
            <person name="Metcalf W.W."/>
        </authorList>
    </citation>
    <scope>NUCLEOTIDE SEQUENCE [LARGE SCALE GENOMIC DNA]</scope>
    <source>
        <strain evidence="1 2">NRRL B-3589</strain>
    </source>
</reference>
<comment type="caution">
    <text evidence="1">The sequence shown here is derived from an EMBL/GenBank/DDBJ whole genome shotgun (WGS) entry which is preliminary data.</text>
</comment>
<dbReference type="Proteomes" id="UP000037020">
    <property type="component" value="Unassembled WGS sequence"/>
</dbReference>
<name>A0ABR5J4A4_9ACTN</name>
<gene>
    <name evidence="1" type="ORF">ADK38_21145</name>
</gene>
<dbReference type="EMBL" id="LGUT01001803">
    <property type="protein sequence ID" value="KOG88198.1"/>
    <property type="molecule type" value="Genomic_DNA"/>
</dbReference>
<accession>A0ABR5J4A4</accession>
<keyword evidence="2" id="KW-1185">Reference proteome</keyword>
<evidence type="ECO:0000313" key="2">
    <source>
        <dbReference type="Proteomes" id="UP000037020"/>
    </source>
</evidence>
<dbReference type="RefSeq" id="WP_030892111.1">
    <property type="nucleotide sequence ID" value="NZ_JBEZAH010000043.1"/>
</dbReference>
<evidence type="ECO:0000313" key="1">
    <source>
        <dbReference type="EMBL" id="KOG88198.1"/>
    </source>
</evidence>
<sequence>MADRPTDEEILRAVRRVLELEDRHDRLAARVTELRVPADEAELAERDRTGDQMAKVAEALVIESIQALEEIGMVMAAQAVEAMAAAEGIPMDSGLPPHEEPPLF</sequence>
<proteinExistence type="predicted"/>
<organism evidence="1 2">
    <name type="scientific">Streptomyces varsoviensis</name>
    <dbReference type="NCBI Taxonomy" id="67373"/>
    <lineage>
        <taxon>Bacteria</taxon>
        <taxon>Bacillati</taxon>
        <taxon>Actinomycetota</taxon>
        <taxon>Actinomycetes</taxon>
        <taxon>Kitasatosporales</taxon>
        <taxon>Streptomycetaceae</taxon>
        <taxon>Streptomyces</taxon>
    </lineage>
</organism>
<protein>
    <submittedName>
        <fullName evidence="1">Uncharacterized protein</fullName>
    </submittedName>
</protein>